<evidence type="ECO:0000256" key="1">
    <source>
        <dbReference type="SAM" id="Phobius"/>
    </source>
</evidence>
<keyword evidence="1" id="KW-0812">Transmembrane</keyword>
<dbReference type="Proteomes" id="UP000656987">
    <property type="component" value="Segment"/>
</dbReference>
<feature type="transmembrane region" description="Helical" evidence="1">
    <location>
        <begin position="6"/>
        <end position="27"/>
    </location>
</feature>
<name>A0A7S5QX24_9CAUD</name>
<keyword evidence="3" id="KW-1185">Reference proteome</keyword>
<evidence type="ECO:0000313" key="3">
    <source>
        <dbReference type="Proteomes" id="UP000656987"/>
    </source>
</evidence>
<accession>A0A7S5QX24</accession>
<proteinExistence type="predicted"/>
<protein>
    <recommendedName>
        <fullName evidence="4">Transmembrane protein</fullName>
    </recommendedName>
</protein>
<dbReference type="EMBL" id="MN988483">
    <property type="protein sequence ID" value="QIG67706.1"/>
    <property type="molecule type" value="Genomic_DNA"/>
</dbReference>
<evidence type="ECO:0000313" key="2">
    <source>
        <dbReference type="EMBL" id="QIG67706.1"/>
    </source>
</evidence>
<reference evidence="2" key="1">
    <citation type="submission" date="2020-01" db="EMBL/GenBank/DDBJ databases">
        <title>Patterns of diversity and host range of bacteriophage communities associated with bean-nodulatin bacteria.</title>
        <authorList>
            <person name="Vann Cauwenberghe J."/>
            <person name="Santamaria R.I."/>
            <person name="Bustos P."/>
            <person name="Juarez S."/>
            <person name="Gonzalez V."/>
        </authorList>
    </citation>
    <scope>NUCLEOTIDE SEQUENCE</scope>
</reference>
<gene>
    <name evidence="2" type="ORF">EVB52_005</name>
</gene>
<evidence type="ECO:0008006" key="4">
    <source>
        <dbReference type="Google" id="ProtNLM"/>
    </source>
</evidence>
<keyword evidence="1" id="KW-1133">Transmembrane helix</keyword>
<keyword evidence="1" id="KW-0472">Membrane</keyword>
<organism evidence="2 3">
    <name type="scientific">Rhizobium phage RHph_Y38</name>
    <dbReference type="NCBI Taxonomy" id="2509781"/>
    <lineage>
        <taxon>Viruses</taxon>
        <taxon>Duplodnaviria</taxon>
        <taxon>Heunggongvirae</taxon>
        <taxon>Uroviricota</taxon>
        <taxon>Caudoviricetes</taxon>
        <taxon>Schitoviridae</taxon>
        <taxon>Demetervirinae</taxon>
        <taxon>Acanvirus</taxon>
        <taxon>Acanvirus Y38</taxon>
    </lineage>
</organism>
<sequence>MPRYYIVLILPVMMLCTLWFVIMKPIIHLDGLRYYKLYKREHATTVLVVNRKLSPFECFSMQLDNNGAVCRREP</sequence>